<organism evidence="2 3">
    <name type="scientific">Candidatus Nitrospira neomarina</name>
    <dbReference type="NCBI Taxonomy" id="3020899"/>
    <lineage>
        <taxon>Bacteria</taxon>
        <taxon>Pseudomonadati</taxon>
        <taxon>Nitrospirota</taxon>
        <taxon>Nitrospiria</taxon>
        <taxon>Nitrospirales</taxon>
        <taxon>Nitrospiraceae</taxon>
        <taxon>Nitrospira</taxon>
    </lineage>
</organism>
<dbReference type="InterPro" id="IPR029044">
    <property type="entry name" value="Nucleotide-diphossugar_trans"/>
</dbReference>
<dbReference type="KEGG" id="nneo:PQG83_20300"/>
<dbReference type="InterPro" id="IPR005835">
    <property type="entry name" value="NTP_transferase_dom"/>
</dbReference>
<dbReference type="EMBL" id="CP116968">
    <property type="protein sequence ID" value="WNM62056.1"/>
    <property type="molecule type" value="Genomic_DNA"/>
</dbReference>
<dbReference type="Pfam" id="PF00483">
    <property type="entry name" value="NTP_transferase"/>
    <property type="match status" value="1"/>
</dbReference>
<evidence type="ECO:0000313" key="3">
    <source>
        <dbReference type="Proteomes" id="UP001302494"/>
    </source>
</evidence>
<dbReference type="AlphaFoldDB" id="A0AA96K0G7"/>
<proteinExistence type="predicted"/>
<dbReference type="SUPFAM" id="SSF53448">
    <property type="entry name" value="Nucleotide-diphospho-sugar transferases"/>
    <property type="match status" value="1"/>
</dbReference>
<dbReference type="Proteomes" id="UP001302494">
    <property type="component" value="Chromosome"/>
</dbReference>
<dbReference type="Gene3D" id="3.90.550.10">
    <property type="entry name" value="Spore Coat Polysaccharide Biosynthesis Protein SpsA, Chain A"/>
    <property type="match status" value="1"/>
</dbReference>
<evidence type="ECO:0000259" key="1">
    <source>
        <dbReference type="Pfam" id="PF00483"/>
    </source>
</evidence>
<dbReference type="PANTHER" id="PTHR22572">
    <property type="entry name" value="SUGAR-1-PHOSPHATE GUANYL TRANSFERASE"/>
    <property type="match status" value="1"/>
</dbReference>
<gene>
    <name evidence="2" type="ORF">PQG83_20300</name>
</gene>
<dbReference type="InterPro" id="IPR050486">
    <property type="entry name" value="Mannose-1P_guanyltransferase"/>
</dbReference>
<dbReference type="RefSeq" id="WP_312744984.1">
    <property type="nucleotide sequence ID" value="NZ_CP116968.1"/>
</dbReference>
<sequence>MVQVGIRKAIILAGGRGERLQPVVPDLPKPMAPVRGRPFLEYILDRLVDAGLTEVTLSVGYKAEVIEEHFGQAYRSLHIRYSRESYPLGTGGAMALALKGDESSPTLVLNADTLVDIDYPALMAWYAQTPTQVAIVLRHVPDVSRYGAVVLLGERVVEFQEKGQEGPGLVNTGVYVVGPEIFSQYGSGDHFSFETDILQPYCRELQPRAFVTTGYFIDIGTPSDYERAQREVIFSRVN</sequence>
<accession>A0AA96K0G7</accession>
<evidence type="ECO:0000313" key="2">
    <source>
        <dbReference type="EMBL" id="WNM62056.1"/>
    </source>
</evidence>
<keyword evidence="3" id="KW-1185">Reference proteome</keyword>
<dbReference type="CDD" id="cd06915">
    <property type="entry name" value="NTP_transferase_WcbM_like"/>
    <property type="match status" value="1"/>
</dbReference>
<protein>
    <submittedName>
        <fullName evidence="2">Nucleotidyltransferase family protein</fullName>
    </submittedName>
</protein>
<feature type="domain" description="Nucleotidyl transferase" evidence="1">
    <location>
        <begin position="8"/>
        <end position="231"/>
    </location>
</feature>
<name>A0AA96K0G7_9BACT</name>
<reference evidence="2 3" key="1">
    <citation type="submission" date="2023-01" db="EMBL/GenBank/DDBJ databases">
        <title>Cultivation and genomic characterization of new, ubiquitous marine nitrite-oxidizing bacteria from the Nitrospirales.</title>
        <authorList>
            <person name="Mueller A.J."/>
            <person name="Daebeler A."/>
            <person name="Herbold C.W."/>
            <person name="Kirkegaard R.H."/>
            <person name="Daims H."/>
        </authorList>
    </citation>
    <scope>NUCLEOTIDE SEQUENCE [LARGE SCALE GENOMIC DNA]</scope>
    <source>
        <strain evidence="2 3">DK</strain>
    </source>
</reference>